<sequence>MGYDAGIAASLVERLNRMRQSMEGRVVNFSPYVNRLWLAAAILDARKQAGYTTDRLSQETGIQRQKISHIETANRPVDPAVIRLIVDALQVAAPRHTKIMRAAERAAAQGWWKRYDDEMGPRQAQTADLEAGAITIFEYQPFLIPGLLQTPDFARARAEATRTTRSRRFSTARDLEARAKRQAILSGTDATPYEVVIDETALRRRTVTADVMHRQLEHLIGATLHLRAVTVRVLPLDAALAERLQARSAFSYYTYTDPDNLEIVTVDTNIDDMILTENDKVGIYASLRSELQDDALSAADSVELLAAMAQEYLTRR</sequence>
<dbReference type="SMART" id="SM00530">
    <property type="entry name" value="HTH_XRE"/>
    <property type="match status" value="1"/>
</dbReference>
<dbReference type="EMBL" id="JADQTO010000056">
    <property type="protein sequence ID" value="MBG0569181.1"/>
    <property type="molecule type" value="Genomic_DNA"/>
</dbReference>
<feature type="domain" description="HTH cro/C1-type" evidence="1">
    <location>
        <begin position="42"/>
        <end position="96"/>
    </location>
</feature>
<evidence type="ECO:0000259" key="1">
    <source>
        <dbReference type="PROSITE" id="PS50943"/>
    </source>
</evidence>
<dbReference type="CDD" id="cd00093">
    <property type="entry name" value="HTH_XRE"/>
    <property type="match status" value="1"/>
</dbReference>
<dbReference type="Pfam" id="PF13560">
    <property type="entry name" value="HTH_31"/>
    <property type="match status" value="1"/>
</dbReference>
<protein>
    <submittedName>
        <fullName evidence="2">Helix-turn-helix transcriptional regulator</fullName>
    </submittedName>
</protein>
<dbReference type="PROSITE" id="PS50943">
    <property type="entry name" value="HTH_CROC1"/>
    <property type="match status" value="1"/>
</dbReference>
<name>A0A931CLF5_9ACTN</name>
<accession>A0A931CLF5</accession>
<dbReference type="InterPro" id="IPR043917">
    <property type="entry name" value="DUF5753"/>
</dbReference>
<gene>
    <name evidence="2" type="ORF">I4J89_48015</name>
</gene>
<evidence type="ECO:0000313" key="3">
    <source>
        <dbReference type="Proteomes" id="UP000598146"/>
    </source>
</evidence>
<dbReference type="SUPFAM" id="SSF47413">
    <property type="entry name" value="lambda repressor-like DNA-binding domains"/>
    <property type="match status" value="1"/>
</dbReference>
<keyword evidence="3" id="KW-1185">Reference proteome</keyword>
<proteinExistence type="predicted"/>
<evidence type="ECO:0000313" key="2">
    <source>
        <dbReference type="EMBL" id="MBG0569181.1"/>
    </source>
</evidence>
<dbReference type="GO" id="GO:0003677">
    <property type="term" value="F:DNA binding"/>
    <property type="evidence" value="ECO:0007669"/>
    <property type="project" value="InterPro"/>
</dbReference>
<dbReference type="InterPro" id="IPR010982">
    <property type="entry name" value="Lambda_DNA-bd_dom_sf"/>
</dbReference>
<dbReference type="InterPro" id="IPR001387">
    <property type="entry name" value="Cro/C1-type_HTH"/>
</dbReference>
<reference evidence="2" key="1">
    <citation type="submission" date="2020-11" db="EMBL/GenBank/DDBJ databases">
        <title>Isolation and identification of active actinomycetes.</title>
        <authorList>
            <person name="Sun X."/>
        </authorList>
    </citation>
    <scope>NUCLEOTIDE SEQUENCE</scope>
    <source>
        <strain evidence="2">NEAU-A11</strain>
    </source>
</reference>
<organism evidence="2 3">
    <name type="scientific">Actinoplanes aureus</name>
    <dbReference type="NCBI Taxonomy" id="2792083"/>
    <lineage>
        <taxon>Bacteria</taxon>
        <taxon>Bacillati</taxon>
        <taxon>Actinomycetota</taxon>
        <taxon>Actinomycetes</taxon>
        <taxon>Micromonosporales</taxon>
        <taxon>Micromonosporaceae</taxon>
        <taxon>Actinoplanes</taxon>
    </lineage>
</organism>
<comment type="caution">
    <text evidence="2">The sequence shown here is derived from an EMBL/GenBank/DDBJ whole genome shotgun (WGS) entry which is preliminary data.</text>
</comment>
<dbReference type="AlphaFoldDB" id="A0A931CLF5"/>
<dbReference type="Pfam" id="PF19054">
    <property type="entry name" value="DUF5753"/>
    <property type="match status" value="1"/>
</dbReference>
<dbReference type="Gene3D" id="1.10.260.40">
    <property type="entry name" value="lambda repressor-like DNA-binding domains"/>
    <property type="match status" value="1"/>
</dbReference>
<dbReference type="RefSeq" id="WP_196420924.1">
    <property type="nucleotide sequence ID" value="NZ_JADQTO010000056.1"/>
</dbReference>
<dbReference type="Proteomes" id="UP000598146">
    <property type="component" value="Unassembled WGS sequence"/>
</dbReference>